<dbReference type="InterPro" id="IPR029058">
    <property type="entry name" value="AB_hydrolase_fold"/>
</dbReference>
<dbReference type="SUPFAM" id="SSF53474">
    <property type="entry name" value="alpha/beta-Hydrolases"/>
    <property type="match status" value="1"/>
</dbReference>
<gene>
    <name evidence="2" type="ORF">KTH89_00665</name>
</gene>
<sequence length="370" mass="42365">MKNWLPLLRYDPVTKKRIPDPEEENELPYDEKAFACTQIGREIAKNQKIFQLYGDDPMNPELVRYWAERGLKKELFDQERDEGKYAYSVFTPLSMDPQKKYAVIYVSHGGGVTIELAETYGFNTLAAVEKYIVVYPNNGGRSNNEVDTEFPRVMEELRKKGYPIDWERVYCAGFSSGSEASVCAACTCPKMVAAVAVLPGGQPFKDLKFYTGPEYYASTLGLRIPGIFIGGTMDVASYPAPWILENKRKEHRAQNLDIWMRDMAQIKNYRPLTLEHIEELLTKSQDPVQREFGLEFDTDYTFHVQGVDWLGGDFYGEDAAPVMRCVRAIGLPHVVWNSQANLVWDYLKHFRRDPVSGKSIYDPVACWGER</sequence>
<accession>A0A949JWH7</accession>
<evidence type="ECO:0008006" key="4">
    <source>
        <dbReference type="Google" id="ProtNLM"/>
    </source>
</evidence>
<dbReference type="InterPro" id="IPR050955">
    <property type="entry name" value="Plant_Biomass_Hydrol_Est"/>
</dbReference>
<dbReference type="EMBL" id="JAHQCW010000001">
    <property type="protein sequence ID" value="MBU9735027.1"/>
    <property type="molecule type" value="Genomic_DNA"/>
</dbReference>
<dbReference type="Gene3D" id="3.40.50.1820">
    <property type="entry name" value="alpha/beta hydrolase"/>
    <property type="match status" value="1"/>
</dbReference>
<keyword evidence="1" id="KW-0732">Signal</keyword>
<dbReference type="RefSeq" id="WP_238720250.1">
    <property type="nucleotide sequence ID" value="NZ_JAHQCW010000001.1"/>
</dbReference>
<evidence type="ECO:0000313" key="2">
    <source>
        <dbReference type="EMBL" id="MBU9735027.1"/>
    </source>
</evidence>
<keyword evidence="3" id="KW-1185">Reference proteome</keyword>
<evidence type="ECO:0000256" key="1">
    <source>
        <dbReference type="ARBA" id="ARBA00022729"/>
    </source>
</evidence>
<evidence type="ECO:0000313" key="3">
    <source>
        <dbReference type="Proteomes" id="UP000712157"/>
    </source>
</evidence>
<dbReference type="PANTHER" id="PTHR43037:SF1">
    <property type="entry name" value="BLL1128 PROTEIN"/>
    <property type="match status" value="1"/>
</dbReference>
<reference evidence="2" key="1">
    <citation type="submission" date="2021-06" db="EMBL/GenBank/DDBJ databases">
        <title>Description of novel taxa of the family Lachnospiraceae.</title>
        <authorList>
            <person name="Chaplin A.V."/>
            <person name="Sokolova S.R."/>
            <person name="Pikina A.P."/>
            <person name="Korzhanova M."/>
            <person name="Belova V."/>
            <person name="Korostin D."/>
            <person name="Efimov B.A."/>
        </authorList>
    </citation>
    <scope>NUCLEOTIDE SEQUENCE</scope>
    <source>
        <strain evidence="2">ASD5720</strain>
    </source>
</reference>
<dbReference type="PANTHER" id="PTHR43037">
    <property type="entry name" value="UNNAMED PRODUCT-RELATED"/>
    <property type="match status" value="1"/>
</dbReference>
<name>A0A949JWH7_9FIRM</name>
<proteinExistence type="predicted"/>
<protein>
    <recommendedName>
        <fullName evidence="4">Poly(3-hydroxybutyrate) depolymerase</fullName>
    </recommendedName>
</protein>
<dbReference type="AlphaFoldDB" id="A0A949JWH7"/>
<dbReference type="Proteomes" id="UP000712157">
    <property type="component" value="Unassembled WGS sequence"/>
</dbReference>
<comment type="caution">
    <text evidence="2">The sequence shown here is derived from an EMBL/GenBank/DDBJ whole genome shotgun (WGS) entry which is preliminary data.</text>
</comment>
<organism evidence="2 3">
    <name type="scientific">Diplocloster agilis</name>
    <dbReference type="NCBI Taxonomy" id="2850323"/>
    <lineage>
        <taxon>Bacteria</taxon>
        <taxon>Bacillati</taxon>
        <taxon>Bacillota</taxon>
        <taxon>Clostridia</taxon>
        <taxon>Lachnospirales</taxon>
        <taxon>Lachnospiraceae</taxon>
        <taxon>Diplocloster</taxon>
    </lineage>
</organism>